<organism evidence="2 3">
    <name type="scientific">Faecalispora sporosphaeroides</name>
    <dbReference type="NCBI Taxonomy" id="1549"/>
    <lineage>
        <taxon>Bacteria</taxon>
        <taxon>Bacillati</taxon>
        <taxon>Bacillota</taxon>
        <taxon>Clostridia</taxon>
        <taxon>Eubacteriales</taxon>
        <taxon>Oscillospiraceae</taxon>
        <taxon>Faecalispora</taxon>
    </lineage>
</organism>
<dbReference type="AlphaFoldDB" id="A0A928KQW4"/>
<dbReference type="InterPro" id="IPR038595">
    <property type="entry name" value="LOR_sf"/>
</dbReference>
<sequence>MDYYLNRHTEAGSTLFDVFDTAGTCLYTVEGDWGSFGGKLYLRDASGAETAKISCVGIHGLCKYSVQVGERERMRVTHNLASSGGSLRLSKTDWSLRGDLLTRSFDAVDGRGNVRMTHAPCWTAHGDGYGIHVERQQDVPLSLCLAVIVDNAALCGPGCAVPAN</sequence>
<protein>
    <submittedName>
        <fullName evidence="2">Tubby C 2</fullName>
    </submittedName>
</protein>
<evidence type="ECO:0000313" key="3">
    <source>
        <dbReference type="Proteomes" id="UP000754750"/>
    </source>
</evidence>
<dbReference type="SUPFAM" id="SSF54518">
    <property type="entry name" value="Tubby C-terminal domain-like"/>
    <property type="match status" value="1"/>
</dbReference>
<proteinExistence type="inferred from homology"/>
<accession>A0A928KQW4</accession>
<dbReference type="InterPro" id="IPR025659">
    <property type="entry name" value="Tubby-like_C"/>
</dbReference>
<dbReference type="Gene3D" id="2.40.160.200">
    <property type="entry name" value="LURP1-related"/>
    <property type="match status" value="1"/>
</dbReference>
<dbReference type="EMBL" id="SVNY01000002">
    <property type="protein sequence ID" value="MBE6833078.1"/>
    <property type="molecule type" value="Genomic_DNA"/>
</dbReference>
<dbReference type="Pfam" id="PF04525">
    <property type="entry name" value="LOR"/>
    <property type="match status" value="1"/>
</dbReference>
<evidence type="ECO:0000313" key="2">
    <source>
        <dbReference type="EMBL" id="MBE6833078.1"/>
    </source>
</evidence>
<dbReference type="Proteomes" id="UP000754750">
    <property type="component" value="Unassembled WGS sequence"/>
</dbReference>
<comment type="caution">
    <text evidence="2">The sequence shown here is derived from an EMBL/GenBank/DDBJ whole genome shotgun (WGS) entry which is preliminary data.</text>
</comment>
<gene>
    <name evidence="2" type="ORF">E7512_05765</name>
</gene>
<evidence type="ECO:0000256" key="1">
    <source>
        <dbReference type="ARBA" id="ARBA00005437"/>
    </source>
</evidence>
<dbReference type="RefSeq" id="WP_020071892.1">
    <property type="nucleotide sequence ID" value="NZ_JBKWRC010000001.1"/>
</dbReference>
<dbReference type="InterPro" id="IPR007612">
    <property type="entry name" value="LOR"/>
</dbReference>
<comment type="similarity">
    <text evidence="1">Belongs to the LOR family.</text>
</comment>
<reference evidence="2" key="1">
    <citation type="submission" date="2019-04" db="EMBL/GenBank/DDBJ databases">
        <title>Evolution of Biomass-Degrading Anaerobic Consortia Revealed by Metagenomics.</title>
        <authorList>
            <person name="Peng X."/>
        </authorList>
    </citation>
    <scope>NUCLEOTIDE SEQUENCE</scope>
    <source>
        <strain evidence="2">SIG551</strain>
    </source>
</reference>
<name>A0A928KQW4_9FIRM</name>